<reference evidence="6 7" key="1">
    <citation type="journal article" date="2018" name="Mol. Plant">
        <title>The genome of Artemisia annua provides insight into the evolution of Asteraceae family and artemisinin biosynthesis.</title>
        <authorList>
            <person name="Shen Q."/>
            <person name="Zhang L."/>
            <person name="Liao Z."/>
            <person name="Wang S."/>
            <person name="Yan T."/>
            <person name="Shi P."/>
            <person name="Liu M."/>
            <person name="Fu X."/>
            <person name="Pan Q."/>
            <person name="Wang Y."/>
            <person name="Lv Z."/>
            <person name="Lu X."/>
            <person name="Zhang F."/>
            <person name="Jiang W."/>
            <person name="Ma Y."/>
            <person name="Chen M."/>
            <person name="Hao X."/>
            <person name="Li L."/>
            <person name="Tang Y."/>
            <person name="Lv G."/>
            <person name="Zhou Y."/>
            <person name="Sun X."/>
            <person name="Brodelius P.E."/>
            <person name="Rose J.K.C."/>
            <person name="Tang K."/>
        </authorList>
    </citation>
    <scope>NUCLEOTIDE SEQUENCE [LARGE SCALE GENOMIC DNA]</scope>
    <source>
        <strain evidence="7">cv. Huhao1</strain>
        <tissue evidence="6">Leaf</tissue>
    </source>
</reference>
<dbReference type="Gene3D" id="1.20.5.2650">
    <property type="match status" value="1"/>
</dbReference>
<dbReference type="SUPFAM" id="SSF56327">
    <property type="entry name" value="LDH C-terminal domain-like"/>
    <property type="match status" value="1"/>
</dbReference>
<keyword evidence="2 6" id="KW-0689">Ribosomal protein</keyword>
<evidence type="ECO:0000256" key="2">
    <source>
        <dbReference type="ARBA" id="ARBA00022980"/>
    </source>
</evidence>
<dbReference type="GO" id="GO:0003735">
    <property type="term" value="F:structural constituent of ribosome"/>
    <property type="evidence" value="ECO:0007669"/>
    <property type="project" value="InterPro"/>
</dbReference>
<comment type="caution">
    <text evidence="6">The sequence shown here is derived from an EMBL/GenBank/DDBJ whole genome shotgun (WGS) entry which is preliminary data.</text>
</comment>
<evidence type="ECO:0000313" key="7">
    <source>
        <dbReference type="Proteomes" id="UP000245207"/>
    </source>
</evidence>
<feature type="coiled-coil region" evidence="4">
    <location>
        <begin position="87"/>
        <end position="114"/>
    </location>
</feature>
<accession>A0A2U1QAS2</accession>
<sequence>MWNCLRGFDWNSERDIRLWSTFRAVKLKIMGNLFCLYQVDQSTVAIKETFGKFDDVLEPGCHCLPWIIGKEVRNAPKIQRLVTPLTLQRKRARIADKKKRIAKAKSEAAEYQKLLGNRLKEQREKPSESMLQLTNVSLTPYRPLTRVVVTGASMRLSNGITISEPDSARVVAGNSRHQFSVSADVGEKGKMKVDDIPTFINDGNTAMPWNVVFLILRRLVTALESSVRFLALTLAIKPPCSFTSEVAAYLTSRIQNGGTEVVEAKAGAGSATLSMCCLSGHVNHLRSGKPLHKGTWYIGIHDWNSRSGSDQQTKGRNMLPYETGCKPKQEFITEAKNSNHIVRKIEKRQEECKLDPHVDEQFSGGRLLAVISSRPGECGPKNDKQDLRTKNVYKSIAKNEMKEKNWYLKTSSSDLAANGFPR</sequence>
<gene>
    <name evidence="6" type="ORF">CTI12_AA053370</name>
</gene>
<evidence type="ECO:0000259" key="5">
    <source>
        <dbReference type="Pfam" id="PF02866"/>
    </source>
</evidence>
<dbReference type="Gene3D" id="3.90.110.10">
    <property type="entry name" value="Lactate dehydrogenase/glycoside hydrolase, family 4, C-terminal"/>
    <property type="match status" value="1"/>
</dbReference>
<feature type="domain" description="Lactate/malate dehydrogenase C-terminal" evidence="5">
    <location>
        <begin position="236"/>
        <end position="276"/>
    </location>
</feature>
<name>A0A2U1QAS2_ARTAN</name>
<keyword evidence="7" id="KW-1185">Reference proteome</keyword>
<evidence type="ECO:0000256" key="1">
    <source>
        <dbReference type="ARBA" id="ARBA00009312"/>
    </source>
</evidence>
<dbReference type="OrthoDB" id="1703270at2759"/>
<keyword evidence="4" id="KW-0175">Coiled coil</keyword>
<evidence type="ECO:0000256" key="4">
    <source>
        <dbReference type="SAM" id="Coils"/>
    </source>
</evidence>
<organism evidence="6 7">
    <name type="scientific">Artemisia annua</name>
    <name type="common">Sweet wormwood</name>
    <dbReference type="NCBI Taxonomy" id="35608"/>
    <lineage>
        <taxon>Eukaryota</taxon>
        <taxon>Viridiplantae</taxon>
        <taxon>Streptophyta</taxon>
        <taxon>Embryophyta</taxon>
        <taxon>Tracheophyta</taxon>
        <taxon>Spermatophyta</taxon>
        <taxon>Magnoliopsida</taxon>
        <taxon>eudicotyledons</taxon>
        <taxon>Gunneridae</taxon>
        <taxon>Pentapetalae</taxon>
        <taxon>asterids</taxon>
        <taxon>campanulids</taxon>
        <taxon>Asterales</taxon>
        <taxon>Asteraceae</taxon>
        <taxon>Asteroideae</taxon>
        <taxon>Anthemideae</taxon>
        <taxon>Artemisiinae</taxon>
        <taxon>Artemisia</taxon>
    </lineage>
</organism>
<keyword evidence="3" id="KW-0687">Ribonucleoprotein</keyword>
<dbReference type="GO" id="GO:1990904">
    <property type="term" value="C:ribonucleoprotein complex"/>
    <property type="evidence" value="ECO:0007669"/>
    <property type="project" value="UniProtKB-KW"/>
</dbReference>
<dbReference type="GO" id="GO:0006412">
    <property type="term" value="P:translation"/>
    <property type="evidence" value="ECO:0007669"/>
    <property type="project" value="InterPro"/>
</dbReference>
<dbReference type="EMBL" id="PKPP01000264">
    <property type="protein sequence ID" value="PWA95099.1"/>
    <property type="molecule type" value="Genomic_DNA"/>
</dbReference>
<dbReference type="InterPro" id="IPR001377">
    <property type="entry name" value="Ribosomal_eS6"/>
</dbReference>
<dbReference type="Pfam" id="PF02866">
    <property type="entry name" value="Ldh_1_C"/>
    <property type="match status" value="1"/>
</dbReference>
<comment type="similarity">
    <text evidence="1">Belongs to the eukaryotic ribosomal protein eS6 family.</text>
</comment>
<dbReference type="PANTHER" id="PTHR11502">
    <property type="entry name" value="40S RIBOSOMAL PROTEIN S6"/>
    <property type="match status" value="1"/>
</dbReference>
<dbReference type="GO" id="GO:0016616">
    <property type="term" value="F:oxidoreductase activity, acting on the CH-OH group of donors, NAD or NADP as acceptor"/>
    <property type="evidence" value="ECO:0007669"/>
    <property type="project" value="InterPro"/>
</dbReference>
<evidence type="ECO:0000256" key="3">
    <source>
        <dbReference type="ARBA" id="ARBA00023274"/>
    </source>
</evidence>
<evidence type="ECO:0000313" key="6">
    <source>
        <dbReference type="EMBL" id="PWA95099.1"/>
    </source>
</evidence>
<dbReference type="InterPro" id="IPR022383">
    <property type="entry name" value="Lactate/malate_DH_C"/>
</dbReference>
<proteinExistence type="inferred from homology"/>
<dbReference type="Gene3D" id="1.10.168.20">
    <property type="entry name" value="Ribosomal protein S8e, subdomain"/>
    <property type="match status" value="1"/>
</dbReference>
<protein>
    <submittedName>
        <fullName evidence="6">40S ribosomal protein S6-2</fullName>
    </submittedName>
</protein>
<dbReference type="AlphaFoldDB" id="A0A2U1QAS2"/>
<dbReference type="GO" id="GO:0005840">
    <property type="term" value="C:ribosome"/>
    <property type="evidence" value="ECO:0007669"/>
    <property type="project" value="UniProtKB-KW"/>
</dbReference>
<dbReference type="InterPro" id="IPR042563">
    <property type="entry name" value="Ribosomal_protein_eS8_euk"/>
</dbReference>
<dbReference type="STRING" id="35608.A0A2U1QAS2"/>
<dbReference type="InterPro" id="IPR015955">
    <property type="entry name" value="Lactate_DH/Glyco_Ohase_4_C"/>
</dbReference>
<dbReference type="Proteomes" id="UP000245207">
    <property type="component" value="Unassembled WGS sequence"/>
</dbReference>